<dbReference type="PANTHER" id="PTHR43025">
    <property type="entry name" value="MONOGALACTOSYLDIACYLGLYCEROL SYNTHASE"/>
    <property type="match status" value="1"/>
</dbReference>
<dbReference type="InterPro" id="IPR009695">
    <property type="entry name" value="Diacylglyc_glucosyltr_N"/>
</dbReference>
<accession>A0ABR6FGS1</accession>
<dbReference type="InterPro" id="IPR050519">
    <property type="entry name" value="Glycosyltransf_28_UgtP"/>
</dbReference>
<dbReference type="SUPFAM" id="SSF53756">
    <property type="entry name" value="UDP-Glycosyltransferase/glycogen phosphorylase"/>
    <property type="match status" value="1"/>
</dbReference>
<name>A0ABR6FGS1_9BURK</name>
<dbReference type="EMBL" id="JACHVZ010000002">
    <property type="protein sequence ID" value="MBB2926308.1"/>
    <property type="molecule type" value="Genomic_DNA"/>
</dbReference>
<protein>
    <submittedName>
        <fullName evidence="5">Processive 1,2-diacylglycerol beta-glucosyltransferase</fullName>
        <ecNumber evidence="5">2.4.1.315</ecNumber>
    </submittedName>
</protein>
<comment type="similarity">
    <text evidence="1">Belongs to the glycosyltransferase 28 family.</text>
</comment>
<dbReference type="GO" id="GO:0016757">
    <property type="term" value="F:glycosyltransferase activity"/>
    <property type="evidence" value="ECO:0007669"/>
    <property type="project" value="UniProtKB-KW"/>
</dbReference>
<feature type="domain" description="Diacylglycerol glucosyltransferase N-terminal" evidence="4">
    <location>
        <begin position="19"/>
        <end position="187"/>
    </location>
</feature>
<comment type="caution">
    <text evidence="5">The sequence shown here is derived from an EMBL/GenBank/DDBJ whole genome shotgun (WGS) entry which is preliminary data.</text>
</comment>
<dbReference type="Proteomes" id="UP000533533">
    <property type="component" value="Unassembled WGS sequence"/>
</dbReference>
<keyword evidence="6" id="KW-1185">Reference proteome</keyword>
<dbReference type="PANTHER" id="PTHR43025:SF3">
    <property type="entry name" value="MONOGALACTOSYLDIACYLGLYCEROL SYNTHASE 1, CHLOROPLASTIC"/>
    <property type="match status" value="1"/>
</dbReference>
<proteinExistence type="inferred from homology"/>
<reference evidence="5 6" key="1">
    <citation type="submission" date="2020-08" db="EMBL/GenBank/DDBJ databases">
        <title>Genomic Encyclopedia of Type Strains, Phase IV (KMG-V): Genome sequencing to study the core and pangenomes of soil and plant-associated prokaryotes.</title>
        <authorList>
            <person name="Whitman W."/>
        </authorList>
    </citation>
    <scope>NUCLEOTIDE SEQUENCE [LARGE SCALE GENOMIC DNA]</scope>
    <source>
        <strain evidence="5 6">SRMrh-85</strain>
    </source>
</reference>
<dbReference type="Pfam" id="PF06925">
    <property type="entry name" value="MGDG_synth"/>
    <property type="match status" value="1"/>
</dbReference>
<evidence type="ECO:0000313" key="6">
    <source>
        <dbReference type="Proteomes" id="UP000533533"/>
    </source>
</evidence>
<evidence type="ECO:0000256" key="1">
    <source>
        <dbReference type="ARBA" id="ARBA00006962"/>
    </source>
</evidence>
<evidence type="ECO:0000256" key="2">
    <source>
        <dbReference type="ARBA" id="ARBA00022676"/>
    </source>
</evidence>
<dbReference type="EC" id="2.4.1.315" evidence="5"/>
<evidence type="ECO:0000256" key="3">
    <source>
        <dbReference type="ARBA" id="ARBA00022679"/>
    </source>
</evidence>
<dbReference type="RefSeq" id="WP_110386937.1">
    <property type="nucleotide sequence ID" value="NZ_JACHVZ010000002.1"/>
</dbReference>
<gene>
    <name evidence="5" type="ORF">FHX59_000715</name>
</gene>
<organism evidence="5 6">
    <name type="scientific">Paraburkholderia silvatlantica</name>
    <dbReference type="NCBI Taxonomy" id="321895"/>
    <lineage>
        <taxon>Bacteria</taxon>
        <taxon>Pseudomonadati</taxon>
        <taxon>Pseudomonadota</taxon>
        <taxon>Betaproteobacteria</taxon>
        <taxon>Burkholderiales</taxon>
        <taxon>Burkholderiaceae</taxon>
        <taxon>Paraburkholderia</taxon>
    </lineage>
</organism>
<keyword evidence="2 5" id="KW-0328">Glycosyltransferase</keyword>
<evidence type="ECO:0000259" key="4">
    <source>
        <dbReference type="Pfam" id="PF06925"/>
    </source>
</evidence>
<evidence type="ECO:0000313" key="5">
    <source>
        <dbReference type="EMBL" id="MBB2926308.1"/>
    </source>
</evidence>
<sequence>MVKREKRILLLSVSAGAGHTRAAEALLAFAQTHPAGVVAAHLDVMDYVPATFRKLYTDLYIEVVTSQPALWGYLYRKTDAADPASLPQKVRRAVERLNCRALLAEIARYEPDAIICTHFLPAELLSREIRHGRVQAPVWVQVTDFDLHSMWVVPGMSGYFAASDEIAWRLRMRGVPAGSVNVSGIPIMPAFGQPLERVSCAAEFGLDPKRLTFLMMSGGAGLAGLETLAARLLEMDADFQLIALAGRNEAMLASLQALAAQYPGRLFPQGFTHRVERLMACADLAVTKPGGLTTSECLAMHLPMIVTSPIPGQEERNADYLLEQGVALKAVDIGALLYRIRVLLDEPTRLAGMRQRIAPLGRPLAGRVVLDRVLDSLSCGSPGGASAAGSGTRTST</sequence>
<dbReference type="Gene3D" id="3.40.50.2000">
    <property type="entry name" value="Glycogen Phosphorylase B"/>
    <property type="match status" value="1"/>
</dbReference>
<keyword evidence="3 5" id="KW-0808">Transferase</keyword>